<sequence>MDKTCYYRIDEEKATESYVTDKCSTPDVVSGVMQLQLPGFDKKDSTESFVTDKCSTPDVVLCDKPPLISSKSVAKRN</sequence>
<evidence type="ECO:0000313" key="2">
    <source>
        <dbReference type="Proteomes" id="UP000460718"/>
    </source>
</evidence>
<reference evidence="1 2" key="1">
    <citation type="submission" date="2018-09" db="EMBL/GenBank/DDBJ databases">
        <title>Genomic investigation of the strawberry pathogen Phytophthora fragariae indicates pathogenicity is determined by transcriptional variation in three key races.</title>
        <authorList>
            <person name="Adams T.M."/>
            <person name="Armitage A.D."/>
            <person name="Sobczyk M.K."/>
            <person name="Bates H.J."/>
            <person name="Dunwell J.M."/>
            <person name="Nellist C.F."/>
            <person name="Harrison R.J."/>
        </authorList>
    </citation>
    <scope>NUCLEOTIDE SEQUENCE [LARGE SCALE GENOMIC DNA]</scope>
    <source>
        <strain evidence="1 2">SCRP245</strain>
    </source>
</reference>
<dbReference type="EMBL" id="QXFW01000211">
    <property type="protein sequence ID" value="KAE9020446.1"/>
    <property type="molecule type" value="Genomic_DNA"/>
</dbReference>
<evidence type="ECO:0000313" key="1">
    <source>
        <dbReference type="EMBL" id="KAE9020446.1"/>
    </source>
</evidence>
<dbReference type="Proteomes" id="UP000460718">
    <property type="component" value="Unassembled WGS sequence"/>
</dbReference>
<protein>
    <submittedName>
        <fullName evidence="1">Uncharacterized protein</fullName>
    </submittedName>
</protein>
<dbReference type="AlphaFoldDB" id="A0A6A3LM58"/>
<proteinExistence type="predicted"/>
<gene>
    <name evidence="1" type="ORF">PF011_g5400</name>
</gene>
<accession>A0A6A3LM58</accession>
<name>A0A6A3LM58_9STRA</name>
<comment type="caution">
    <text evidence="1">The sequence shown here is derived from an EMBL/GenBank/DDBJ whole genome shotgun (WGS) entry which is preliminary data.</text>
</comment>
<organism evidence="1 2">
    <name type="scientific">Phytophthora fragariae</name>
    <dbReference type="NCBI Taxonomy" id="53985"/>
    <lineage>
        <taxon>Eukaryota</taxon>
        <taxon>Sar</taxon>
        <taxon>Stramenopiles</taxon>
        <taxon>Oomycota</taxon>
        <taxon>Peronosporomycetes</taxon>
        <taxon>Peronosporales</taxon>
        <taxon>Peronosporaceae</taxon>
        <taxon>Phytophthora</taxon>
    </lineage>
</organism>